<evidence type="ECO:0000313" key="3">
    <source>
        <dbReference type="Proteomes" id="UP000001351"/>
    </source>
</evidence>
<evidence type="ECO:0000313" key="2">
    <source>
        <dbReference type="EMBL" id="ADO74651.1"/>
    </source>
</evidence>
<dbReference type="OrthoDB" id="5382467at2"/>
<sequence length="129" mass="13160">MLGSLVFAAPALFDEQSREPYPVGVGSSPMPGSSVTRPQGPLASRPGGTAARIGPFSVGLEHQLLQSLPVGGGPAVRKPSLVSVEARVSEEGTTQVPFLLPYACASQVKVTGPGVKGSKTLDTSFPCAE</sequence>
<protein>
    <submittedName>
        <fullName evidence="2">Uncharacterized protein</fullName>
    </submittedName>
</protein>
<evidence type="ECO:0000256" key="1">
    <source>
        <dbReference type="SAM" id="MobiDB-lite"/>
    </source>
</evidence>
<dbReference type="KEGG" id="sur:STAUR_6895"/>
<name>E3FUF3_STIAD</name>
<dbReference type="HOGENOM" id="CLU_1947537_0_0_7"/>
<dbReference type="EMBL" id="CP002271">
    <property type="protein sequence ID" value="ADO74651.1"/>
    <property type="molecule type" value="Genomic_DNA"/>
</dbReference>
<gene>
    <name evidence="2" type="ordered locus">STAUR_6895</name>
</gene>
<organism evidence="2 3">
    <name type="scientific">Stigmatella aurantiaca (strain DW4/3-1)</name>
    <dbReference type="NCBI Taxonomy" id="378806"/>
    <lineage>
        <taxon>Bacteria</taxon>
        <taxon>Pseudomonadati</taxon>
        <taxon>Myxococcota</taxon>
        <taxon>Myxococcia</taxon>
        <taxon>Myxococcales</taxon>
        <taxon>Cystobacterineae</taxon>
        <taxon>Archangiaceae</taxon>
        <taxon>Stigmatella</taxon>
    </lineage>
</organism>
<feature type="compositionally biased region" description="Low complexity" evidence="1">
    <location>
        <begin position="22"/>
        <end position="35"/>
    </location>
</feature>
<dbReference type="AlphaFoldDB" id="E3FUF3"/>
<proteinExistence type="predicted"/>
<keyword evidence="3" id="KW-1185">Reference proteome</keyword>
<feature type="region of interest" description="Disordered" evidence="1">
    <location>
        <begin position="18"/>
        <end position="47"/>
    </location>
</feature>
<accession>E3FUF3</accession>
<reference evidence="2 3" key="1">
    <citation type="journal article" date="2011" name="Mol. Biol. Evol.">
        <title>Comparative genomic analysis of fruiting body formation in Myxococcales.</title>
        <authorList>
            <person name="Huntley S."/>
            <person name="Hamann N."/>
            <person name="Wegener-Feldbrugge S."/>
            <person name="Treuner-Lange A."/>
            <person name="Kube M."/>
            <person name="Reinhardt R."/>
            <person name="Klages S."/>
            <person name="Muller R."/>
            <person name="Ronning C.M."/>
            <person name="Nierman W.C."/>
            <person name="Sogaard-Andersen L."/>
        </authorList>
    </citation>
    <scope>NUCLEOTIDE SEQUENCE [LARGE SCALE GENOMIC DNA]</scope>
    <source>
        <strain evidence="2 3">DW4/3-1</strain>
    </source>
</reference>
<dbReference type="RefSeq" id="WP_013377543.1">
    <property type="nucleotide sequence ID" value="NC_014623.1"/>
</dbReference>
<dbReference type="Proteomes" id="UP000001351">
    <property type="component" value="Chromosome"/>
</dbReference>